<protein>
    <submittedName>
        <fullName evidence="2">Uncharacterized protein</fullName>
    </submittedName>
</protein>
<evidence type="ECO:0000313" key="5">
    <source>
        <dbReference type="Proteomes" id="UP000294621"/>
    </source>
</evidence>
<keyword evidence="4" id="KW-1185">Reference proteome</keyword>
<feature type="transmembrane region" description="Helical" evidence="1">
    <location>
        <begin position="159"/>
        <end position="185"/>
    </location>
</feature>
<dbReference type="AlphaFoldDB" id="L8TS02"/>
<evidence type="ECO:0000313" key="2">
    <source>
        <dbReference type="EMBL" id="ELT46098.1"/>
    </source>
</evidence>
<feature type="transmembrane region" description="Helical" evidence="1">
    <location>
        <begin position="112"/>
        <end position="138"/>
    </location>
</feature>
<reference evidence="4" key="2">
    <citation type="journal article" date="2013" name="Genome Announc.">
        <title>Draft Genome Sequence of the 2-Chloro-4-Nitrophenol-Degrading Bacterium Arthrobacter sp. Strain SJCon.</title>
        <authorList>
            <person name="Vikram S."/>
            <person name="Kumar S."/>
            <person name="Vaidya B."/>
            <person name="Pinnaka A.K."/>
            <person name="Raghava G.P."/>
        </authorList>
    </citation>
    <scope>NUCLEOTIDE SEQUENCE [LARGE SCALE GENOMIC DNA]</scope>
    <source>
        <strain evidence="4">SJCon</strain>
    </source>
</reference>
<comment type="caution">
    <text evidence="2">The sequence shown here is derived from an EMBL/GenBank/DDBJ whole genome shotgun (WGS) entry which is preliminary data.</text>
</comment>
<sequence length="234" mass="23567">MGSGRQGPKSYSVAAGKPGGAMRKVVGVFGVLAAMAGVEHGVGEILQGPVAPDGPVFRSWPGNEAFEVLDGEPALTVIPNLLASGIASVLVAALLGAWAVTGMRRRHGPLLLAGLSLLLLAVGGGFGPPLLGLILAAGASRLGFPARSPGAISHSLAAVYPWAFGAGLLGYLGLVPGTVVLQAVWGPPAEAVVYGLMMLAFGGVILTLAAARARCRIEAWQKVVPLPPRYGTAA</sequence>
<proteinExistence type="predicted"/>
<dbReference type="OrthoDB" id="4966926at2"/>
<dbReference type="PATRIC" id="fig|683150.5.peg.273"/>
<dbReference type="EMBL" id="SMZQ01000013">
    <property type="protein sequence ID" value="TDL32372.1"/>
    <property type="molecule type" value="Genomic_DNA"/>
</dbReference>
<feature type="transmembrane region" description="Helical" evidence="1">
    <location>
        <begin position="81"/>
        <end position="100"/>
    </location>
</feature>
<gene>
    <name evidence="3" type="ORF">E2R57_19100</name>
    <name evidence="2" type="ORF">G205_01374</name>
</gene>
<dbReference type="Proteomes" id="UP000294621">
    <property type="component" value="Unassembled WGS sequence"/>
</dbReference>
<accession>L8TS02</accession>
<evidence type="ECO:0000313" key="3">
    <source>
        <dbReference type="EMBL" id="TDL32372.1"/>
    </source>
</evidence>
<keyword evidence="1" id="KW-0812">Transmembrane</keyword>
<organism evidence="2 4">
    <name type="scientific">Arthrobacter nitrophenolicus</name>
    <dbReference type="NCBI Taxonomy" id="683150"/>
    <lineage>
        <taxon>Bacteria</taxon>
        <taxon>Bacillati</taxon>
        <taxon>Actinomycetota</taxon>
        <taxon>Actinomycetes</taxon>
        <taxon>Micrococcales</taxon>
        <taxon>Micrococcaceae</taxon>
        <taxon>Arthrobacter</taxon>
    </lineage>
</organism>
<dbReference type="EMBL" id="AOFD01000002">
    <property type="protein sequence ID" value="ELT46098.1"/>
    <property type="molecule type" value="Genomic_DNA"/>
</dbReference>
<evidence type="ECO:0000313" key="4">
    <source>
        <dbReference type="Proteomes" id="UP000011189"/>
    </source>
</evidence>
<reference evidence="2" key="1">
    <citation type="journal article" date="2013" name="Genome Announc.">
        <title>Draft Genome Sequence of the 2-Chloro-4-Nitrophenol-Degrading Bacterium Arthrobacter sp. Strain SJCon.</title>
        <authorList>
            <person name="Vikram S."/>
            <person name="Kumar S."/>
            <person name="Vaidya B."/>
            <person name="Pinnaka A.K."/>
            <person name="Raghava G.P.S."/>
        </authorList>
    </citation>
    <scope>NUCLEOTIDE SEQUENCE [LARGE SCALE GENOMIC DNA]</scope>
    <source>
        <strain evidence="2">SJCon</strain>
    </source>
</reference>
<dbReference type="Proteomes" id="UP000011189">
    <property type="component" value="Unassembled WGS sequence"/>
</dbReference>
<evidence type="ECO:0000256" key="1">
    <source>
        <dbReference type="SAM" id="Phobius"/>
    </source>
</evidence>
<name>L8TS02_9MICC</name>
<reference evidence="3 5" key="3">
    <citation type="submission" date="2019-03" db="EMBL/GenBank/DDBJ databases">
        <title>Genome Sequencing and Assembly of Various Microbes Isolated from Partially Reclaimed Soil and Acid Mine Drainage (AMD) Site.</title>
        <authorList>
            <person name="Steinbock B."/>
            <person name="Bechtold R."/>
            <person name="Sevigny J.L."/>
            <person name="Thomas D."/>
            <person name="Cuthill L.R."/>
            <person name="Aveiro Johannsen E.J."/>
            <person name="Thomas K."/>
            <person name="Ghosh A."/>
        </authorList>
    </citation>
    <scope>NUCLEOTIDE SEQUENCE [LARGE SCALE GENOMIC DNA]</scope>
    <source>
        <strain evidence="3 5">S-A1</strain>
    </source>
</reference>
<keyword evidence="1" id="KW-0472">Membrane</keyword>
<feature type="transmembrane region" description="Helical" evidence="1">
    <location>
        <begin position="191"/>
        <end position="211"/>
    </location>
</feature>
<keyword evidence="1" id="KW-1133">Transmembrane helix</keyword>